<reference evidence="2 3" key="1">
    <citation type="journal article" date="2015" name="Sci. Rep.">
        <title>Unraveling adaptation of Pontibacter korlensis to radiation and infertility in desert through complete genome and comparative transcriptomic analysis.</title>
        <authorList>
            <person name="Dai J."/>
            <person name="Dai W."/>
            <person name="Qiu C."/>
            <person name="Yang Z."/>
            <person name="Zhang Y."/>
            <person name="Zhou M."/>
            <person name="Zhang L."/>
            <person name="Fang C."/>
            <person name="Gao Q."/>
            <person name="Yang Q."/>
            <person name="Li X."/>
            <person name="Wang Z."/>
            <person name="Wang Z."/>
            <person name="Jia Z."/>
            <person name="Chen X."/>
        </authorList>
    </citation>
    <scope>NUCLEOTIDE SEQUENCE [LARGE SCALE GENOMIC DNA]</scope>
    <source>
        <strain evidence="2 3">X14-1T</strain>
    </source>
</reference>
<dbReference type="AlphaFoldDB" id="A0A0E3ZBM1"/>
<evidence type="ECO:0000313" key="2">
    <source>
        <dbReference type="EMBL" id="AKD01854.1"/>
    </source>
</evidence>
<name>A0A0E3ZBM1_9BACT</name>
<dbReference type="KEGG" id="pko:PKOR_00170"/>
<dbReference type="PATRIC" id="fig|400092.3.peg.38"/>
<dbReference type="HOGENOM" id="CLU_2261180_0_0_10"/>
<accession>A0A0E3ZBM1</accession>
<dbReference type="Proteomes" id="UP000033109">
    <property type="component" value="Chromosome"/>
</dbReference>
<sequence>MKQNNSSYLFLILLLYGGLLMAIAAYSLGPFHKPLDFLLRFSTFWFCSFVLALVVFLYYTKRQIYTLPKVERARVLRLSTVVVSLGTVAALAVVSTLLLVYDI</sequence>
<feature type="transmembrane region" description="Helical" evidence="1">
    <location>
        <begin position="38"/>
        <end position="59"/>
    </location>
</feature>
<proteinExistence type="predicted"/>
<keyword evidence="1" id="KW-0812">Transmembrane</keyword>
<keyword evidence="3" id="KW-1185">Reference proteome</keyword>
<evidence type="ECO:0000313" key="3">
    <source>
        <dbReference type="Proteomes" id="UP000033109"/>
    </source>
</evidence>
<protein>
    <submittedName>
        <fullName evidence="2">Uncharacterized protein</fullName>
    </submittedName>
</protein>
<gene>
    <name evidence="2" type="ORF">PKOR_00170</name>
</gene>
<feature type="transmembrane region" description="Helical" evidence="1">
    <location>
        <begin position="80"/>
        <end position="101"/>
    </location>
</feature>
<keyword evidence="1" id="KW-0472">Membrane</keyword>
<keyword evidence="1" id="KW-1133">Transmembrane helix</keyword>
<feature type="transmembrane region" description="Helical" evidence="1">
    <location>
        <begin position="7"/>
        <end position="26"/>
    </location>
</feature>
<dbReference type="EMBL" id="CP009621">
    <property type="protein sequence ID" value="AKD01854.1"/>
    <property type="molecule type" value="Genomic_DNA"/>
</dbReference>
<dbReference type="OrthoDB" id="854120at2"/>
<dbReference type="RefSeq" id="WP_046308560.1">
    <property type="nucleotide sequence ID" value="NZ_CBCSCY010000026.1"/>
</dbReference>
<evidence type="ECO:0000256" key="1">
    <source>
        <dbReference type="SAM" id="Phobius"/>
    </source>
</evidence>
<organism evidence="2 3">
    <name type="scientific">Pontibacter korlensis</name>
    <dbReference type="NCBI Taxonomy" id="400092"/>
    <lineage>
        <taxon>Bacteria</taxon>
        <taxon>Pseudomonadati</taxon>
        <taxon>Bacteroidota</taxon>
        <taxon>Cytophagia</taxon>
        <taxon>Cytophagales</taxon>
        <taxon>Hymenobacteraceae</taxon>
        <taxon>Pontibacter</taxon>
    </lineage>
</organism>